<evidence type="ECO:0000256" key="2">
    <source>
        <dbReference type="SAM" id="MobiDB-lite"/>
    </source>
</evidence>
<comment type="similarity">
    <text evidence="1">Belongs to the universal ribosomal protein uL30 family.</text>
</comment>
<feature type="region of interest" description="Disordered" evidence="2">
    <location>
        <begin position="73"/>
        <end position="115"/>
    </location>
</feature>
<dbReference type="InterPro" id="IPR016082">
    <property type="entry name" value="Ribosomal_uL30_ferredoxin-like"/>
</dbReference>
<keyword evidence="4" id="KW-0689">Ribosomal protein</keyword>
<name>A0ABY8CJS9_9ARCH</name>
<accession>A0ABY8CJS9</accession>
<gene>
    <name evidence="4" type="primary">rpmD</name>
    <name evidence="4" type="ORF">SVXNc_0892</name>
</gene>
<evidence type="ECO:0000256" key="1">
    <source>
        <dbReference type="ARBA" id="ARBA00007594"/>
    </source>
</evidence>
<organism evidence="4 5">
    <name type="scientific">Candidatus Nanohalococcus occultus</name>
    <dbReference type="NCBI Taxonomy" id="2978047"/>
    <lineage>
        <taxon>Archaea</taxon>
        <taxon>Candidatus Nanohalarchaeota</taxon>
        <taxon>Candidatus Nanohalarchaeota incertae sedis</taxon>
        <taxon>Candidatus Nanohalococcus</taxon>
    </lineage>
</organism>
<dbReference type="SUPFAM" id="SSF55129">
    <property type="entry name" value="Ribosomal protein L30p/L7e"/>
    <property type="match status" value="1"/>
</dbReference>
<reference evidence="4 5" key="1">
    <citation type="submission" date="2022-09" db="EMBL/GenBank/DDBJ databases">
        <title>Xylan utilization by haloarchaea-nanohaloarchaea associations.</title>
        <authorList>
            <person name="Yakimov M."/>
        </authorList>
    </citation>
    <scope>NUCLEOTIDE SEQUENCE [LARGE SCALE GENOMIC DNA]</scope>
    <source>
        <strain evidence="4 5">SVXNc</strain>
    </source>
</reference>
<dbReference type="EMBL" id="CP104395">
    <property type="protein sequence ID" value="WEL19899.1"/>
    <property type="molecule type" value="Genomic_DNA"/>
</dbReference>
<dbReference type="Pfam" id="PF00327">
    <property type="entry name" value="Ribosomal_L30"/>
    <property type="match status" value="1"/>
</dbReference>
<dbReference type="Proteomes" id="UP001218034">
    <property type="component" value="Chromosome"/>
</dbReference>
<protein>
    <submittedName>
        <fullName evidence="4">Ribosomal protein L30</fullName>
    </submittedName>
</protein>
<dbReference type="RefSeq" id="WP_347721729.1">
    <property type="nucleotide sequence ID" value="NZ_CP104395.1"/>
</dbReference>
<dbReference type="InterPro" id="IPR036919">
    <property type="entry name" value="Ribo_uL30_ferredoxin-like_sf"/>
</dbReference>
<dbReference type="PANTHER" id="PTHR11524:SF16">
    <property type="entry name" value="LARGE RIBOSOMAL SUBUNIT PROTEIN UL30"/>
    <property type="match status" value="1"/>
</dbReference>
<dbReference type="InterPro" id="IPR039699">
    <property type="entry name" value="Ribosomal_uL30"/>
</dbReference>
<dbReference type="PANTHER" id="PTHR11524">
    <property type="entry name" value="60S RIBOSOMAL PROTEIN L7"/>
    <property type="match status" value="1"/>
</dbReference>
<keyword evidence="5" id="KW-1185">Reference proteome</keyword>
<evidence type="ECO:0000313" key="5">
    <source>
        <dbReference type="Proteomes" id="UP001218034"/>
    </source>
</evidence>
<sequence length="115" mass="12863">MLAAVRVRGQVDVKEDIEYTLDNLNLEKKNQLVVFDESDANEGMMNKVKDYITYGTVSEQLLEKLAEKKGSEVESGDAFSCRPPKKGYKGTRSQVGQGGSLGKREDMDELVQRMV</sequence>
<proteinExistence type="inferred from homology"/>
<feature type="domain" description="Large ribosomal subunit protein uL30-like ferredoxin-like fold" evidence="3">
    <location>
        <begin position="4"/>
        <end position="52"/>
    </location>
</feature>
<dbReference type="GO" id="GO:0005840">
    <property type="term" value="C:ribosome"/>
    <property type="evidence" value="ECO:0007669"/>
    <property type="project" value="UniProtKB-KW"/>
</dbReference>
<dbReference type="Gene3D" id="3.30.1390.20">
    <property type="entry name" value="Ribosomal protein L30, ferredoxin-like fold domain"/>
    <property type="match status" value="1"/>
</dbReference>
<evidence type="ECO:0000313" key="4">
    <source>
        <dbReference type="EMBL" id="WEL19899.1"/>
    </source>
</evidence>
<keyword evidence="4" id="KW-0687">Ribonucleoprotein</keyword>
<dbReference type="GeneID" id="90590329"/>
<evidence type="ECO:0000259" key="3">
    <source>
        <dbReference type="Pfam" id="PF00327"/>
    </source>
</evidence>